<accession>W4G0W8</accession>
<feature type="coiled-coil region" evidence="1">
    <location>
        <begin position="99"/>
        <end position="136"/>
    </location>
</feature>
<dbReference type="InterPro" id="IPR036047">
    <property type="entry name" value="F-box-like_dom_sf"/>
</dbReference>
<dbReference type="SUPFAM" id="SSF81383">
    <property type="entry name" value="F-box domain"/>
    <property type="match status" value="1"/>
</dbReference>
<feature type="coiled-coil region" evidence="1">
    <location>
        <begin position="283"/>
        <end position="324"/>
    </location>
</feature>
<dbReference type="InterPro" id="IPR001810">
    <property type="entry name" value="F-box_dom"/>
</dbReference>
<dbReference type="VEuPathDB" id="FungiDB:H257_11867"/>
<reference evidence="3" key="1">
    <citation type="submission" date="2013-12" db="EMBL/GenBank/DDBJ databases">
        <title>The Genome Sequence of Aphanomyces astaci APO3.</title>
        <authorList>
            <consortium name="The Broad Institute Genomics Platform"/>
            <person name="Russ C."/>
            <person name="Tyler B."/>
            <person name="van West P."/>
            <person name="Dieguez-Uribeondo J."/>
            <person name="Young S.K."/>
            <person name="Zeng Q."/>
            <person name="Gargeya S."/>
            <person name="Fitzgerald M."/>
            <person name="Abouelleil A."/>
            <person name="Alvarado L."/>
            <person name="Chapman S.B."/>
            <person name="Gainer-Dewar J."/>
            <person name="Goldberg J."/>
            <person name="Griggs A."/>
            <person name="Gujja S."/>
            <person name="Hansen M."/>
            <person name="Howarth C."/>
            <person name="Imamovic A."/>
            <person name="Ireland A."/>
            <person name="Larimer J."/>
            <person name="McCowan C."/>
            <person name="Murphy C."/>
            <person name="Pearson M."/>
            <person name="Poon T.W."/>
            <person name="Priest M."/>
            <person name="Roberts A."/>
            <person name="Saif S."/>
            <person name="Shea T."/>
            <person name="Sykes S."/>
            <person name="Wortman J."/>
            <person name="Nusbaum C."/>
            <person name="Birren B."/>
        </authorList>
    </citation>
    <scope>NUCLEOTIDE SEQUENCE [LARGE SCALE GENOMIC DNA]</scope>
    <source>
        <strain evidence="3">APO3</strain>
    </source>
</reference>
<organism evidence="3">
    <name type="scientific">Aphanomyces astaci</name>
    <name type="common">Crayfish plague agent</name>
    <dbReference type="NCBI Taxonomy" id="112090"/>
    <lineage>
        <taxon>Eukaryota</taxon>
        <taxon>Sar</taxon>
        <taxon>Stramenopiles</taxon>
        <taxon>Oomycota</taxon>
        <taxon>Saprolegniomycetes</taxon>
        <taxon>Saprolegniales</taxon>
        <taxon>Verrucalvaceae</taxon>
        <taxon>Aphanomyces</taxon>
    </lineage>
</organism>
<evidence type="ECO:0000313" key="3">
    <source>
        <dbReference type="EMBL" id="ETV73357.1"/>
    </source>
</evidence>
<dbReference type="Pfam" id="PF00646">
    <property type="entry name" value="F-box"/>
    <property type="match status" value="1"/>
</dbReference>
<dbReference type="EMBL" id="KI913149">
    <property type="protein sequence ID" value="ETV73357.1"/>
    <property type="molecule type" value="Genomic_DNA"/>
</dbReference>
<dbReference type="OrthoDB" id="76516at2759"/>
<dbReference type="RefSeq" id="XP_009837233.1">
    <property type="nucleotide sequence ID" value="XM_009838931.1"/>
</dbReference>
<evidence type="ECO:0000259" key="2">
    <source>
        <dbReference type="Pfam" id="PF00646"/>
    </source>
</evidence>
<gene>
    <name evidence="3" type="ORF">H257_11867</name>
</gene>
<dbReference type="AlphaFoldDB" id="W4G0W8"/>
<dbReference type="CDD" id="cd09917">
    <property type="entry name" value="F-box_SF"/>
    <property type="match status" value="1"/>
</dbReference>
<proteinExistence type="predicted"/>
<name>W4G0W8_APHAT</name>
<evidence type="ECO:0000256" key="1">
    <source>
        <dbReference type="SAM" id="Coils"/>
    </source>
</evidence>
<dbReference type="STRING" id="112090.W4G0W8"/>
<dbReference type="GeneID" id="20813863"/>
<protein>
    <recommendedName>
        <fullName evidence="2">F-box domain-containing protein</fullName>
    </recommendedName>
</protein>
<sequence>MSTTSEMSSVVLEAYLHRYSQHATADVLTVVAVKSVLDDMIGDIETWVHETEHDKLAAELAKAQAALSQYAIAERIHWDEKQNMLQKVHVLQMEGRRLARKLQLEADLVAQEVQDKERLEKELATSKEQIASWATLSRELARSQREVRELHRRLGIQSLLKPVLATTTTQGEAPQGPDVQRGLAALSDPILLHIFSNMDAMDVLSMSLTSKAMKARIHKLFGLKKEPTMPRSTVHKTLPSTTKSATIKPVPAFDKSQLARANDMIKSFNAKEMKLFHDLMLRMKSLEANLTAVHAEKEDLAARLHNAENVRDFLVQKLTDAEDALAYSIEEKTLADAQSNLDREVMAYLDAKSQDMDQVLQLYVTQNQEYKYELERLRHQHDAKSQVIEDMMRCLTAEKHDVEQQAKGQKKVLVKEIRTLRAENSRLHMETSGFRAQLKRLKESLADLDALDIDS</sequence>
<feature type="domain" description="F-box" evidence="2">
    <location>
        <begin position="186"/>
        <end position="219"/>
    </location>
</feature>
<feature type="coiled-coil region" evidence="1">
    <location>
        <begin position="360"/>
        <end position="423"/>
    </location>
</feature>
<keyword evidence="1" id="KW-0175">Coiled coil</keyword>